<comment type="pathway">
    <text evidence="1">Cell wall biogenesis; cell wall polysaccharide biosynthesis.</text>
</comment>
<dbReference type="InterPro" id="IPR001173">
    <property type="entry name" value="Glyco_trans_2-like"/>
</dbReference>
<keyword evidence="4" id="KW-0808">Transferase</keyword>
<evidence type="ECO:0000313" key="9">
    <source>
        <dbReference type="Proteomes" id="UP001167919"/>
    </source>
</evidence>
<evidence type="ECO:0000313" key="8">
    <source>
        <dbReference type="Proteomes" id="UP000286907"/>
    </source>
</evidence>
<comment type="similarity">
    <text evidence="2">Belongs to the glycosyltransferase 2 family.</text>
</comment>
<evidence type="ECO:0000256" key="3">
    <source>
        <dbReference type="ARBA" id="ARBA00022676"/>
    </source>
</evidence>
<proteinExistence type="inferred from homology"/>
<dbReference type="InterPro" id="IPR029044">
    <property type="entry name" value="Nucleotide-diphossugar_trans"/>
</dbReference>
<dbReference type="SUPFAM" id="SSF53448">
    <property type="entry name" value="Nucleotide-diphospho-sugar transferases"/>
    <property type="match status" value="1"/>
</dbReference>
<dbReference type="Pfam" id="PF00535">
    <property type="entry name" value="Glycos_transf_2"/>
    <property type="match status" value="1"/>
</dbReference>
<dbReference type="RefSeq" id="WP_128687072.1">
    <property type="nucleotide sequence ID" value="NZ_CP029684.2"/>
</dbReference>
<name>A0AAJ1VMR7_9LACO</name>
<reference evidence="6" key="2">
    <citation type="submission" date="2019-01" db="EMBL/GenBank/DDBJ databases">
        <title>Oenococcus sicerae UCMA17102.</title>
        <authorList>
            <person name="Cousin F.J."/>
            <person name="Le Guellec R."/>
            <person name="Cretenet M."/>
        </authorList>
    </citation>
    <scope>NUCLEOTIDE SEQUENCE</scope>
    <source>
        <strain evidence="6">UCMA17102</strain>
    </source>
</reference>
<organism evidence="6 9">
    <name type="scientific">Oenococcus sicerae</name>
    <dbReference type="NCBI Taxonomy" id="2203724"/>
    <lineage>
        <taxon>Bacteria</taxon>
        <taxon>Bacillati</taxon>
        <taxon>Bacillota</taxon>
        <taxon>Bacilli</taxon>
        <taxon>Lactobacillales</taxon>
        <taxon>Lactobacillaceae</taxon>
        <taxon>Oenococcus</taxon>
    </lineage>
</organism>
<evidence type="ECO:0000256" key="4">
    <source>
        <dbReference type="ARBA" id="ARBA00022679"/>
    </source>
</evidence>
<dbReference type="Gene3D" id="3.90.550.10">
    <property type="entry name" value="Spore Coat Polysaccharide Biosynthesis Protein SpsA, Chain A"/>
    <property type="match status" value="1"/>
</dbReference>
<evidence type="ECO:0000256" key="2">
    <source>
        <dbReference type="ARBA" id="ARBA00006739"/>
    </source>
</evidence>
<keyword evidence="3" id="KW-0328">Glycosyltransferase</keyword>
<dbReference type="PANTHER" id="PTHR43179:SF12">
    <property type="entry name" value="GALACTOFURANOSYLTRANSFERASE GLFT2"/>
    <property type="match status" value="1"/>
</dbReference>
<reference evidence="7 8" key="1">
    <citation type="journal article" date="2019" name="Syst. Appl. Microbiol.">
        <title>Oenococcus sicerae sp. nov., isolated from French cider.</title>
        <authorList>
            <person name="Cousin F.J."/>
            <person name="Le Guellec R."/>
            <person name="Chagnot C."/>
            <person name="Goux D."/>
            <person name="Dalmasso M."/>
            <person name="Laplace J.M."/>
            <person name="Cretenet M."/>
        </authorList>
    </citation>
    <scope>NUCLEOTIDE SEQUENCE [LARGE SCALE GENOMIC DNA]</scope>
    <source>
        <strain evidence="7 8">UCMA 15228</strain>
    </source>
</reference>
<dbReference type="EMBL" id="SDWY01000002">
    <property type="protein sequence ID" value="MDN6899961.1"/>
    <property type="molecule type" value="Genomic_DNA"/>
</dbReference>
<feature type="domain" description="Glycosyltransferase 2-like" evidence="5">
    <location>
        <begin position="8"/>
        <end position="121"/>
    </location>
</feature>
<sequence>MAETVAAIIVTYNRLTKLKRSLPSLLEIPDNKLQGILVIDNDSSDGTKDYLKTLQDHRLSILHLKENTGGAGGFNAGVKYFYRKTNWDYAWVMDDDTLVSEQALSKLLEAVSYKPDAAFYASDVRWVDGSPALMNLVKPIADVGNGLYEIKKATFVSLLVRRQCISQAGFPQKEYFIWGDDMEYTERLGRIAKGYFVSGSKVVHEIESNIAAGDIFHEKDSNRLPRYFYEYRNRLLTGRRRTKMMQKIRPYVHTMIDFAKVVFRRTKYKREKIKIIISGTKAGLVFKPIIEYPKGKE</sequence>
<gene>
    <name evidence="7" type="ORF">DLJ48_03090</name>
    <name evidence="6" type="ORF">EVC35_02925</name>
</gene>
<evidence type="ECO:0000313" key="6">
    <source>
        <dbReference type="EMBL" id="MDN6899961.1"/>
    </source>
</evidence>
<dbReference type="PANTHER" id="PTHR43179">
    <property type="entry name" value="RHAMNOSYLTRANSFERASE WBBL"/>
    <property type="match status" value="1"/>
</dbReference>
<reference evidence="7" key="3">
    <citation type="submission" date="2020-01" db="EMBL/GenBank/DDBJ databases">
        <authorList>
            <person name="Cousin F.J."/>
            <person name="Le Guellec R."/>
            <person name="Cretenet M."/>
        </authorList>
    </citation>
    <scope>NUCLEOTIDE SEQUENCE</scope>
    <source>
        <strain evidence="7">UCMA 15228</strain>
    </source>
</reference>
<dbReference type="GO" id="GO:0016757">
    <property type="term" value="F:glycosyltransferase activity"/>
    <property type="evidence" value="ECO:0007669"/>
    <property type="project" value="UniProtKB-KW"/>
</dbReference>
<keyword evidence="8" id="KW-1185">Reference proteome</keyword>
<accession>A0AAJ1VMR7</accession>
<dbReference type="AlphaFoldDB" id="A0AAJ1VMR7"/>
<evidence type="ECO:0000256" key="1">
    <source>
        <dbReference type="ARBA" id="ARBA00004776"/>
    </source>
</evidence>
<protein>
    <submittedName>
        <fullName evidence="6">Glycosyltransferase</fullName>
    </submittedName>
</protein>
<dbReference type="EMBL" id="CP029684">
    <property type="protein sequence ID" value="QAS69578.1"/>
    <property type="molecule type" value="Genomic_DNA"/>
</dbReference>
<dbReference type="CDD" id="cd04185">
    <property type="entry name" value="GT_2_like_b"/>
    <property type="match status" value="1"/>
</dbReference>
<dbReference type="Proteomes" id="UP001167919">
    <property type="component" value="Unassembled WGS sequence"/>
</dbReference>
<evidence type="ECO:0000259" key="5">
    <source>
        <dbReference type="Pfam" id="PF00535"/>
    </source>
</evidence>
<evidence type="ECO:0000313" key="7">
    <source>
        <dbReference type="EMBL" id="QAS69578.1"/>
    </source>
</evidence>
<dbReference type="Proteomes" id="UP000286907">
    <property type="component" value="Chromosome"/>
</dbReference>